<dbReference type="OrthoDB" id="305957at2"/>
<dbReference type="InterPro" id="IPR011010">
    <property type="entry name" value="DNA_brk_join_enz"/>
</dbReference>
<dbReference type="eggNOG" id="COG0582">
    <property type="taxonomic scope" value="Bacteria"/>
</dbReference>
<gene>
    <name evidence="2" type="ordered locus">TERTU_1987</name>
</gene>
<dbReference type="RefSeq" id="WP_015820449.1">
    <property type="nucleotide sequence ID" value="NC_012997.1"/>
</dbReference>
<keyword evidence="1" id="KW-0233">DNA recombination</keyword>
<dbReference type="SUPFAM" id="SSF56349">
    <property type="entry name" value="DNA breaking-rejoining enzymes"/>
    <property type="match status" value="1"/>
</dbReference>
<organism evidence="2 3">
    <name type="scientific">Teredinibacter turnerae (strain ATCC 39867 / T7901)</name>
    <dbReference type="NCBI Taxonomy" id="377629"/>
    <lineage>
        <taxon>Bacteria</taxon>
        <taxon>Pseudomonadati</taxon>
        <taxon>Pseudomonadota</taxon>
        <taxon>Gammaproteobacteria</taxon>
        <taxon>Cellvibrionales</taxon>
        <taxon>Cellvibrionaceae</taxon>
        <taxon>Teredinibacter</taxon>
    </lineage>
</organism>
<dbReference type="KEGG" id="ttu:TERTU_1987"/>
<dbReference type="InterPro" id="IPR013762">
    <property type="entry name" value="Integrase-like_cat_sf"/>
</dbReference>
<dbReference type="GO" id="GO:0006310">
    <property type="term" value="P:DNA recombination"/>
    <property type="evidence" value="ECO:0007669"/>
    <property type="project" value="UniProtKB-KW"/>
</dbReference>
<name>C5BIL7_TERTT</name>
<sequence length="253" mass="28911">MHNPGRAKVLSPSEQEHLFETIAKHRHPEKNLAIMLLSFKIGLRPTEIALLKVKDAVTLGNGSREFSLNENLLLDNARIEAHKKSKKSKLKRQNLSFAPDDFHEIVKQIENRVRLGEKIKPEDFYPAKAENSENERHIKLDNEQLVRALQDYIKLRLDKGENITSDCPLFISQKGGTYSPNTLQEHMALMLRDWAGIANASAHSGRNTYEYYKRLPPVSAQSERNSVISWSEKPTFAVEQERVAVLEEVEVCD</sequence>
<evidence type="ECO:0000313" key="2">
    <source>
        <dbReference type="EMBL" id="ACR14334.1"/>
    </source>
</evidence>
<evidence type="ECO:0000313" key="3">
    <source>
        <dbReference type="Proteomes" id="UP000009080"/>
    </source>
</evidence>
<accession>C5BIL7</accession>
<dbReference type="Gene3D" id="1.10.443.10">
    <property type="entry name" value="Intergrase catalytic core"/>
    <property type="match status" value="1"/>
</dbReference>
<evidence type="ECO:0000256" key="1">
    <source>
        <dbReference type="ARBA" id="ARBA00023172"/>
    </source>
</evidence>
<dbReference type="GO" id="GO:0003677">
    <property type="term" value="F:DNA binding"/>
    <property type="evidence" value="ECO:0007669"/>
    <property type="project" value="InterPro"/>
</dbReference>
<protein>
    <recommendedName>
        <fullName evidence="4">Site-specific recombinase, phage integrase family</fullName>
    </recommendedName>
</protein>
<dbReference type="STRING" id="377629.TERTU_1987"/>
<dbReference type="GO" id="GO:0015074">
    <property type="term" value="P:DNA integration"/>
    <property type="evidence" value="ECO:0007669"/>
    <property type="project" value="InterPro"/>
</dbReference>
<reference evidence="2 3" key="1">
    <citation type="journal article" date="2009" name="PLoS ONE">
        <title>The complete genome of Teredinibacter turnerae T7901: an intracellular endosymbiont of marine wood-boring bivalves (shipworms).</title>
        <authorList>
            <person name="Yang J.C."/>
            <person name="Madupu R."/>
            <person name="Durkin A.S."/>
            <person name="Ekborg N.A."/>
            <person name="Pedamallu C.S."/>
            <person name="Hostetler J.B."/>
            <person name="Radune D."/>
            <person name="Toms B.S."/>
            <person name="Henrissat B."/>
            <person name="Coutinho P.M."/>
            <person name="Schwarz S."/>
            <person name="Field L."/>
            <person name="Trindade-Silva A.E."/>
            <person name="Soares C.A.G."/>
            <person name="Elshahawi S."/>
            <person name="Hanora A."/>
            <person name="Schmidt E.W."/>
            <person name="Haygood M.G."/>
            <person name="Posfai J."/>
            <person name="Benner J."/>
            <person name="Madinger C."/>
            <person name="Nove J."/>
            <person name="Anton B."/>
            <person name="Chaudhary K."/>
            <person name="Foster J."/>
            <person name="Holman A."/>
            <person name="Kumar S."/>
            <person name="Lessard P.A."/>
            <person name="Luyten Y.A."/>
            <person name="Slatko B."/>
            <person name="Wood N."/>
            <person name="Wu B."/>
            <person name="Teplitski M."/>
            <person name="Mougous J.D."/>
            <person name="Ward N."/>
            <person name="Eisen J.A."/>
            <person name="Badger J.H."/>
            <person name="Distel D.L."/>
        </authorList>
    </citation>
    <scope>NUCLEOTIDE SEQUENCE [LARGE SCALE GENOMIC DNA]</scope>
    <source>
        <strain evidence="3">ATCC 39867 / T7901</strain>
    </source>
</reference>
<dbReference type="EMBL" id="CP001614">
    <property type="protein sequence ID" value="ACR14334.1"/>
    <property type="molecule type" value="Genomic_DNA"/>
</dbReference>
<evidence type="ECO:0008006" key="4">
    <source>
        <dbReference type="Google" id="ProtNLM"/>
    </source>
</evidence>
<dbReference type="AlphaFoldDB" id="C5BIL7"/>
<keyword evidence="3" id="KW-1185">Reference proteome</keyword>
<dbReference type="Proteomes" id="UP000009080">
    <property type="component" value="Chromosome"/>
</dbReference>
<proteinExistence type="predicted"/>
<dbReference type="HOGENOM" id="CLU_1084863_0_0_6"/>